<dbReference type="Gene3D" id="1.20.1500.10">
    <property type="entry name" value="YheA/YmcA-like"/>
    <property type="match status" value="1"/>
</dbReference>
<reference evidence="1 2" key="1">
    <citation type="submission" date="2020-08" db="EMBL/GenBank/DDBJ databases">
        <authorList>
            <person name="Liu C."/>
            <person name="Sun Q."/>
        </authorList>
    </citation>
    <scope>NUCLEOTIDE SEQUENCE [LARGE SCALE GENOMIC DNA]</scope>
    <source>
        <strain evidence="1 2">NSJ-18</strain>
    </source>
</reference>
<dbReference type="Proteomes" id="UP000609849">
    <property type="component" value="Unassembled WGS sequence"/>
</dbReference>
<dbReference type="InterPro" id="IPR023378">
    <property type="entry name" value="YheA/YmcA-like_dom_sf"/>
</dbReference>
<dbReference type="EMBL" id="JACRWE010000002">
    <property type="protein sequence ID" value="MBC5996290.1"/>
    <property type="molecule type" value="Genomic_DNA"/>
</dbReference>
<sequence length="106" mass="12729">MDINQKAKEFASCIKNTNEFKYMNKCKADIEKNRSLKKQFDSYINKKNNIYSRYSIDDASYKIKSLNKEYDTFFNLPLVSNYMKATQEFNNMMESLYKIIEKELIK</sequence>
<dbReference type="SUPFAM" id="SSF158622">
    <property type="entry name" value="YheA/YmcA-like"/>
    <property type="match status" value="1"/>
</dbReference>
<dbReference type="Pfam" id="PF06133">
    <property type="entry name" value="Com_YlbF"/>
    <property type="match status" value="1"/>
</dbReference>
<dbReference type="InterPro" id="IPR010368">
    <property type="entry name" value="Com_YlbF"/>
</dbReference>
<gene>
    <name evidence="1" type="ORF">H8923_05905</name>
</gene>
<proteinExistence type="predicted"/>
<organism evidence="1 2">
    <name type="scientific">Romboutsia faecis</name>
    <dbReference type="NCBI Taxonomy" id="2764597"/>
    <lineage>
        <taxon>Bacteria</taxon>
        <taxon>Bacillati</taxon>
        <taxon>Bacillota</taxon>
        <taxon>Clostridia</taxon>
        <taxon>Peptostreptococcales</taxon>
        <taxon>Peptostreptococcaceae</taxon>
        <taxon>Romboutsia</taxon>
    </lineage>
</organism>
<evidence type="ECO:0000313" key="2">
    <source>
        <dbReference type="Proteomes" id="UP000609849"/>
    </source>
</evidence>
<accession>A0ABR7JN53</accession>
<evidence type="ECO:0000313" key="1">
    <source>
        <dbReference type="EMBL" id="MBC5996290.1"/>
    </source>
</evidence>
<dbReference type="RefSeq" id="WP_153972074.1">
    <property type="nucleotide sequence ID" value="NZ_JACRWE010000002.1"/>
</dbReference>
<name>A0ABR7JN53_9FIRM</name>
<keyword evidence="2" id="KW-1185">Reference proteome</keyword>
<comment type="caution">
    <text evidence="1">The sequence shown here is derived from an EMBL/GenBank/DDBJ whole genome shotgun (WGS) entry which is preliminary data.</text>
</comment>
<protein>
    <submittedName>
        <fullName evidence="1">YlbF family regulator</fullName>
    </submittedName>
</protein>